<protein>
    <submittedName>
        <fullName evidence="1">Uncharacterized protein</fullName>
    </submittedName>
</protein>
<sequence length="106" mass="11339">MSLDVAWPINAFSISSHAIPQPSSLTEIKLRPPLSTCTFMALAPASMEFSTSSFTTLAGQSITSPAAILLIVCALKTTIGTILPHNNNFHGCREVDEQHHALSAYV</sequence>
<dbReference type="Proteomes" id="UP000033722">
    <property type="component" value="Unassembled WGS sequence"/>
</dbReference>
<gene>
    <name evidence="1" type="ORF">APHCRT_1079</name>
</gene>
<evidence type="ECO:0000313" key="2">
    <source>
        <dbReference type="Proteomes" id="UP000033722"/>
    </source>
</evidence>
<comment type="caution">
    <text evidence="1">The sequence shown here is derived from an EMBL/GenBank/DDBJ whole genome shotgun (WGS) entry which is preliminary data.</text>
</comment>
<dbReference type="EMBL" id="LAOD01000024">
    <property type="protein sequence ID" value="KJV84053.1"/>
    <property type="molecule type" value="Genomic_DNA"/>
</dbReference>
<reference evidence="1 2" key="1">
    <citation type="submission" date="2015-01" db="EMBL/GenBank/DDBJ databases">
        <title>Genome Sequencing of Rickettsiales.</title>
        <authorList>
            <person name="Daugherty S.C."/>
            <person name="Su Q."/>
            <person name="Abolude K."/>
            <person name="Beier-Sexton M."/>
            <person name="Carlyon J.A."/>
            <person name="Carter R."/>
            <person name="Day N.P."/>
            <person name="Dumler S.J."/>
            <person name="Dyachenko V."/>
            <person name="Godinez A."/>
            <person name="Kurtti T.J."/>
            <person name="Lichay M."/>
            <person name="Mullins K.E."/>
            <person name="Ott S."/>
            <person name="Pappas-Brown V."/>
            <person name="Paris D.H."/>
            <person name="Patel P."/>
            <person name="Richards A.L."/>
            <person name="Sadzewicz L."/>
            <person name="Sears K."/>
            <person name="Seidman D."/>
            <person name="Sengamalay N."/>
            <person name="Stenos J."/>
            <person name="Tallon L.J."/>
            <person name="Vincent G."/>
            <person name="Fraser C.M."/>
            <person name="Munderloh U."/>
            <person name="Dunning-Hotopp J.C."/>
        </authorList>
    </citation>
    <scope>NUCLEOTIDE SEQUENCE [LARGE SCALE GENOMIC DNA]</scope>
    <source>
        <strain evidence="1 2">CRT53-1</strain>
    </source>
</reference>
<name>A0A0F3PUY3_ANAPH</name>
<proteinExistence type="predicted"/>
<dbReference type="AlphaFoldDB" id="A0A0F3PUY3"/>
<organism evidence="1 2">
    <name type="scientific">Anaplasma phagocytophilum str. CRT53-1</name>
    <dbReference type="NCBI Taxonomy" id="1359157"/>
    <lineage>
        <taxon>Bacteria</taxon>
        <taxon>Pseudomonadati</taxon>
        <taxon>Pseudomonadota</taxon>
        <taxon>Alphaproteobacteria</taxon>
        <taxon>Rickettsiales</taxon>
        <taxon>Anaplasmataceae</taxon>
        <taxon>Anaplasma</taxon>
        <taxon>phagocytophilum group</taxon>
    </lineage>
</organism>
<evidence type="ECO:0000313" key="1">
    <source>
        <dbReference type="EMBL" id="KJV84053.1"/>
    </source>
</evidence>
<accession>A0A0F3PUY3</accession>